<dbReference type="RefSeq" id="WP_092570211.1">
    <property type="nucleotide sequence ID" value="NZ_BMXH01000019.1"/>
</dbReference>
<dbReference type="GO" id="GO:0043565">
    <property type="term" value="F:sequence-specific DNA binding"/>
    <property type="evidence" value="ECO:0007669"/>
    <property type="project" value="TreeGrafter"/>
</dbReference>
<sequence>MALPYLRDRQVAAFKHVMESGTVSAAAERMLIAQPGVTRLLKQLEHDIGFTLFERVKGRLVPTPEARIFYREVALVWSGMEHLRDTARRIREREVGGLRISAMPLLGMTFLPDVLSSFAPAHPDARIELSTFRSQQVIEDVMTQRCDLGFAIIADNDDRVVAETYQLNSVCALPPGHSLASRNCIRIDDLADETLICFEPKDPLRLTLDRLMESSQVKPRRRLEVSLALQATRMVSKGLGITILDPISATAFGESSLVLRPFQPGLGEEFALLTPRDQPLSRLTHDFIAEFRRHYALLTDALWTRLSFQDFLTGR</sequence>
<evidence type="ECO:0000313" key="6">
    <source>
        <dbReference type="EMBL" id="SDX58071.1"/>
    </source>
</evidence>
<comment type="similarity">
    <text evidence="1">Belongs to the LysR transcriptional regulatory family.</text>
</comment>
<dbReference type="SUPFAM" id="SSF46785">
    <property type="entry name" value="Winged helix' DNA-binding domain"/>
    <property type="match status" value="1"/>
</dbReference>
<dbReference type="Gene3D" id="3.40.190.290">
    <property type="match status" value="1"/>
</dbReference>
<dbReference type="Gene3D" id="1.10.10.10">
    <property type="entry name" value="Winged helix-like DNA-binding domain superfamily/Winged helix DNA-binding domain"/>
    <property type="match status" value="1"/>
</dbReference>
<dbReference type="InterPro" id="IPR005119">
    <property type="entry name" value="LysR_subst-bd"/>
</dbReference>
<dbReference type="PANTHER" id="PTHR30427:SF1">
    <property type="entry name" value="TRANSCRIPTIONAL ACTIVATOR PROTEIN LYSR"/>
    <property type="match status" value="1"/>
</dbReference>
<dbReference type="Pfam" id="PF03466">
    <property type="entry name" value="LysR_substrate"/>
    <property type="match status" value="1"/>
</dbReference>
<dbReference type="InterPro" id="IPR036388">
    <property type="entry name" value="WH-like_DNA-bd_sf"/>
</dbReference>
<dbReference type="PROSITE" id="PS50931">
    <property type="entry name" value="HTH_LYSR"/>
    <property type="match status" value="1"/>
</dbReference>
<dbReference type="InterPro" id="IPR036390">
    <property type="entry name" value="WH_DNA-bd_sf"/>
</dbReference>
<gene>
    <name evidence="6" type="ORF">SAMN05443545_106117</name>
</gene>
<dbReference type="STRING" id="574349.SAMN05443545_106117"/>
<keyword evidence="7" id="KW-1185">Reference proteome</keyword>
<keyword evidence="4" id="KW-0804">Transcription</keyword>
<name>A0A1H3CV95_9GAMM</name>
<evidence type="ECO:0000256" key="4">
    <source>
        <dbReference type="ARBA" id="ARBA00023163"/>
    </source>
</evidence>
<dbReference type="InterPro" id="IPR037424">
    <property type="entry name" value="NocR_PBP2"/>
</dbReference>
<dbReference type="PRINTS" id="PR00039">
    <property type="entry name" value="HTHLYSR"/>
</dbReference>
<dbReference type="EMBL" id="FNNI01000006">
    <property type="protein sequence ID" value="SDX58071.1"/>
    <property type="molecule type" value="Genomic_DNA"/>
</dbReference>
<accession>A0A1H3CV95</accession>
<dbReference type="AlphaFoldDB" id="A0A1H3CV95"/>
<keyword evidence="2" id="KW-0805">Transcription regulation</keyword>
<dbReference type="OrthoDB" id="6624490at2"/>
<keyword evidence="3 6" id="KW-0238">DNA-binding</keyword>
<proteinExistence type="inferred from homology"/>
<evidence type="ECO:0000256" key="2">
    <source>
        <dbReference type="ARBA" id="ARBA00023015"/>
    </source>
</evidence>
<organism evidence="6 7">
    <name type="scientific">Aidingimonas halophila</name>
    <dbReference type="NCBI Taxonomy" id="574349"/>
    <lineage>
        <taxon>Bacteria</taxon>
        <taxon>Pseudomonadati</taxon>
        <taxon>Pseudomonadota</taxon>
        <taxon>Gammaproteobacteria</taxon>
        <taxon>Oceanospirillales</taxon>
        <taxon>Halomonadaceae</taxon>
        <taxon>Aidingimonas</taxon>
    </lineage>
</organism>
<dbReference type="GO" id="GO:0010628">
    <property type="term" value="P:positive regulation of gene expression"/>
    <property type="evidence" value="ECO:0007669"/>
    <property type="project" value="TreeGrafter"/>
</dbReference>
<dbReference type="InterPro" id="IPR000847">
    <property type="entry name" value="LysR_HTH_N"/>
</dbReference>
<evidence type="ECO:0000259" key="5">
    <source>
        <dbReference type="PROSITE" id="PS50931"/>
    </source>
</evidence>
<dbReference type="GO" id="GO:0009089">
    <property type="term" value="P:lysine biosynthetic process via diaminopimelate"/>
    <property type="evidence" value="ECO:0007669"/>
    <property type="project" value="TreeGrafter"/>
</dbReference>
<dbReference type="Proteomes" id="UP000198500">
    <property type="component" value="Unassembled WGS sequence"/>
</dbReference>
<evidence type="ECO:0000256" key="1">
    <source>
        <dbReference type="ARBA" id="ARBA00009437"/>
    </source>
</evidence>
<dbReference type="Pfam" id="PF00126">
    <property type="entry name" value="HTH_1"/>
    <property type="match status" value="1"/>
</dbReference>
<dbReference type="SUPFAM" id="SSF53850">
    <property type="entry name" value="Periplasmic binding protein-like II"/>
    <property type="match status" value="1"/>
</dbReference>
<protein>
    <submittedName>
        <fullName evidence="6">DNA-binding transcriptional regulator, LysR family</fullName>
    </submittedName>
</protein>
<evidence type="ECO:0000313" key="7">
    <source>
        <dbReference type="Proteomes" id="UP000198500"/>
    </source>
</evidence>
<dbReference type="GO" id="GO:0003700">
    <property type="term" value="F:DNA-binding transcription factor activity"/>
    <property type="evidence" value="ECO:0007669"/>
    <property type="project" value="InterPro"/>
</dbReference>
<evidence type="ECO:0000256" key="3">
    <source>
        <dbReference type="ARBA" id="ARBA00023125"/>
    </source>
</evidence>
<dbReference type="CDD" id="cd08415">
    <property type="entry name" value="PBP2_LysR_opines_like"/>
    <property type="match status" value="1"/>
</dbReference>
<feature type="domain" description="HTH lysR-type" evidence="5">
    <location>
        <begin position="9"/>
        <end position="63"/>
    </location>
</feature>
<dbReference type="PANTHER" id="PTHR30427">
    <property type="entry name" value="TRANSCRIPTIONAL ACTIVATOR PROTEIN LYSR"/>
    <property type="match status" value="1"/>
</dbReference>
<reference evidence="6 7" key="1">
    <citation type="submission" date="2016-10" db="EMBL/GenBank/DDBJ databases">
        <authorList>
            <person name="de Groot N.N."/>
        </authorList>
    </citation>
    <scope>NUCLEOTIDE SEQUENCE [LARGE SCALE GENOMIC DNA]</scope>
    <source>
        <strain evidence="6 7">DSM 19219</strain>
    </source>
</reference>